<dbReference type="RefSeq" id="WP_075973066.1">
    <property type="nucleotide sequence ID" value="NZ_MKQR01000004.1"/>
</dbReference>
<keyword evidence="2" id="KW-1133">Transmembrane helix</keyword>
<protein>
    <recommendedName>
        <fullName evidence="5">DUF308 domain-containing protein</fullName>
    </recommendedName>
</protein>
<evidence type="ECO:0000256" key="2">
    <source>
        <dbReference type="SAM" id="Phobius"/>
    </source>
</evidence>
<evidence type="ECO:0000313" key="3">
    <source>
        <dbReference type="EMBL" id="OLR95162.1"/>
    </source>
</evidence>
<accession>A0A1Q9LSZ5</accession>
<organism evidence="3 4">
    <name type="scientific">Actinokineospora bangkokensis</name>
    <dbReference type="NCBI Taxonomy" id="1193682"/>
    <lineage>
        <taxon>Bacteria</taxon>
        <taxon>Bacillati</taxon>
        <taxon>Actinomycetota</taxon>
        <taxon>Actinomycetes</taxon>
        <taxon>Pseudonocardiales</taxon>
        <taxon>Pseudonocardiaceae</taxon>
        <taxon>Actinokineospora</taxon>
    </lineage>
</organism>
<sequence length="161" mass="17327">MTPRPGDGPEDVEAAFAQIVADLRREGVGLPLPTEAEVTRDRADTADDQPPAQPKPPAPSPQPKPPASTWRAHDTEIDWNNDNEDEHYEPPEPPPLPRLRPITITALLTITAGIALLVLSSTVLSTIWTPVGIALLAVGIGTLLLTTRRHPRPDDDNGAQV</sequence>
<feature type="compositionally biased region" description="Pro residues" evidence="1">
    <location>
        <begin position="51"/>
        <end position="66"/>
    </location>
</feature>
<dbReference type="AlphaFoldDB" id="A0A1Q9LSZ5"/>
<proteinExistence type="predicted"/>
<dbReference type="OrthoDB" id="5193869at2"/>
<dbReference type="STRING" id="1193682.BJP25_07635"/>
<keyword evidence="2" id="KW-0812">Transmembrane</keyword>
<keyword evidence="4" id="KW-1185">Reference proteome</keyword>
<gene>
    <name evidence="3" type="ORF">BJP25_07635</name>
</gene>
<feature type="transmembrane region" description="Helical" evidence="2">
    <location>
        <begin position="127"/>
        <end position="145"/>
    </location>
</feature>
<evidence type="ECO:0000256" key="1">
    <source>
        <dbReference type="SAM" id="MobiDB-lite"/>
    </source>
</evidence>
<feature type="compositionally biased region" description="Acidic residues" evidence="1">
    <location>
        <begin position="77"/>
        <end position="87"/>
    </location>
</feature>
<evidence type="ECO:0000313" key="4">
    <source>
        <dbReference type="Proteomes" id="UP000186040"/>
    </source>
</evidence>
<evidence type="ECO:0008006" key="5">
    <source>
        <dbReference type="Google" id="ProtNLM"/>
    </source>
</evidence>
<keyword evidence="2" id="KW-0472">Membrane</keyword>
<name>A0A1Q9LSZ5_9PSEU</name>
<dbReference type="Proteomes" id="UP000186040">
    <property type="component" value="Unassembled WGS sequence"/>
</dbReference>
<feature type="region of interest" description="Disordered" evidence="1">
    <location>
        <begin position="25"/>
        <end position="98"/>
    </location>
</feature>
<comment type="caution">
    <text evidence="3">The sequence shown here is derived from an EMBL/GenBank/DDBJ whole genome shotgun (WGS) entry which is preliminary data.</text>
</comment>
<reference evidence="3 4" key="1">
    <citation type="submission" date="2016-10" db="EMBL/GenBank/DDBJ databases">
        <title>The Draft Genome Sequence of Actinokineospora bangkokensis 44EHWT reveals the biosynthetic pathway of antifungal compounds Thailandins with unusual extender unit butylmalonyl-CoA.</title>
        <authorList>
            <person name="Greule A."/>
            <person name="Intra B."/>
            <person name="Flemming S."/>
            <person name="Rommel M.G."/>
            <person name="Panbangred W."/>
            <person name="Bechthold A."/>
        </authorList>
    </citation>
    <scope>NUCLEOTIDE SEQUENCE [LARGE SCALE GENOMIC DNA]</scope>
    <source>
        <strain evidence="3 4">44EHW</strain>
    </source>
</reference>
<dbReference type="EMBL" id="MKQR01000004">
    <property type="protein sequence ID" value="OLR95162.1"/>
    <property type="molecule type" value="Genomic_DNA"/>
</dbReference>
<feature type="transmembrane region" description="Helical" evidence="2">
    <location>
        <begin position="102"/>
        <end position="121"/>
    </location>
</feature>